<name>A0A649VN91_9CAUD</name>
<accession>A0A649VN91</accession>
<keyword evidence="2" id="KW-1185">Reference proteome</keyword>
<reference evidence="1 2" key="1">
    <citation type="submission" date="2019-10" db="EMBL/GenBank/DDBJ databases">
        <authorList>
            <person name="Garlena R.A."/>
            <person name="Russell D.A."/>
            <person name="Pope W.H."/>
            <person name="Jacobs-Sera D."/>
            <person name="Hatfull G.F."/>
        </authorList>
    </citation>
    <scope>NUCLEOTIDE SEQUENCE [LARGE SCALE GENOMIC DNA]</scope>
</reference>
<evidence type="ECO:0000313" key="2">
    <source>
        <dbReference type="Proteomes" id="UP000427282"/>
    </source>
</evidence>
<sequence>MNGLVAAGGRRYHGVMAKPKLLGYEQVAERIGVDIRAVRTYLAKARQHRAEGNPRPGDMPEPDLVIGLSPAWFESTIARWEKKRPGRGRRTVKKK</sequence>
<evidence type="ECO:0000313" key="1">
    <source>
        <dbReference type="EMBL" id="QGJ93545.1"/>
    </source>
</evidence>
<dbReference type="EMBL" id="MN586027">
    <property type="protein sequence ID" value="QGJ93545.1"/>
    <property type="molecule type" value="Genomic_DNA"/>
</dbReference>
<dbReference type="Proteomes" id="UP000427282">
    <property type="component" value="Segment"/>
</dbReference>
<dbReference type="KEGG" id="vg:55814549"/>
<organism evidence="1 2">
    <name type="scientific">Arthrobacter phage Mufasa8</name>
    <dbReference type="NCBI Taxonomy" id="2656526"/>
    <lineage>
        <taxon>Viruses</taxon>
        <taxon>Duplodnaviria</taxon>
        <taxon>Heunggongvirae</taxon>
        <taxon>Uroviricota</taxon>
        <taxon>Caudoviricetes</taxon>
        <taxon>Mufasoctovirus</taxon>
        <taxon>Mufasoctovirus mufasa8</taxon>
    </lineage>
</organism>
<protein>
    <submittedName>
        <fullName evidence="1">Helix-turn-helix DNA binding protein</fullName>
    </submittedName>
</protein>
<proteinExistence type="predicted"/>
<dbReference type="GeneID" id="55814549"/>
<dbReference type="RefSeq" id="YP_009885178.1">
    <property type="nucleotide sequence ID" value="NC_049478.1"/>
</dbReference>
<gene>
    <name evidence="1" type="primary">98</name>
    <name evidence="1" type="ORF">SEA_MUFASA8_98</name>
</gene>